<dbReference type="InterPro" id="IPR018201">
    <property type="entry name" value="Ketoacyl_synth_AS"/>
</dbReference>
<dbReference type="InterPro" id="IPR042104">
    <property type="entry name" value="PKS_dehydratase_sf"/>
</dbReference>
<feature type="domain" description="Carrier" evidence="10">
    <location>
        <begin position="1642"/>
        <end position="1717"/>
    </location>
</feature>
<dbReference type="SUPFAM" id="SSF53901">
    <property type="entry name" value="Thiolase-like"/>
    <property type="match status" value="2"/>
</dbReference>
<evidence type="ECO:0000256" key="4">
    <source>
        <dbReference type="ARBA" id="ARBA00022553"/>
    </source>
</evidence>
<dbReference type="Proteomes" id="UP000295136">
    <property type="component" value="Unassembled WGS sequence"/>
</dbReference>
<evidence type="ECO:0000256" key="9">
    <source>
        <dbReference type="PROSITE-ProRule" id="PRU01363"/>
    </source>
</evidence>
<dbReference type="FunFam" id="3.40.366.10:FF:000002">
    <property type="entry name" value="Probable polyketide synthase 2"/>
    <property type="match status" value="1"/>
</dbReference>
<dbReference type="SUPFAM" id="SSF55048">
    <property type="entry name" value="Probable ACP-binding domain of malonyl-CoA ACP transacylase"/>
    <property type="match status" value="1"/>
</dbReference>
<dbReference type="FunFam" id="3.40.47.10:FF:000019">
    <property type="entry name" value="Polyketide synthase type I"/>
    <property type="match status" value="1"/>
</dbReference>
<dbReference type="InterPro" id="IPR016036">
    <property type="entry name" value="Malonyl_transacylase_ACP-bd"/>
</dbReference>
<evidence type="ECO:0000256" key="5">
    <source>
        <dbReference type="ARBA" id="ARBA00022679"/>
    </source>
</evidence>
<feature type="domain" description="Ketosynthase family 3 (KS3)" evidence="11">
    <location>
        <begin position="1734"/>
        <end position="1862"/>
    </location>
</feature>
<dbReference type="SMART" id="SM00826">
    <property type="entry name" value="PKS_DH"/>
    <property type="match status" value="1"/>
</dbReference>
<evidence type="ECO:0000256" key="3">
    <source>
        <dbReference type="ARBA" id="ARBA00022450"/>
    </source>
</evidence>
<keyword evidence="4" id="KW-0597">Phosphoprotein</keyword>
<dbReference type="PROSITE" id="PS52019">
    <property type="entry name" value="PKS_MFAS_DH"/>
    <property type="match status" value="1"/>
</dbReference>
<dbReference type="PANTHER" id="PTHR43775:SF51">
    <property type="entry name" value="INACTIVE PHENOLPHTHIOCEROL SYNTHESIS POLYKETIDE SYNTHASE TYPE I PKS1-RELATED"/>
    <property type="match status" value="1"/>
</dbReference>
<dbReference type="InterPro" id="IPR055123">
    <property type="entry name" value="SpnB-like_Rossmann"/>
</dbReference>
<dbReference type="SMART" id="SM01294">
    <property type="entry name" value="PKS_PP_betabranch"/>
    <property type="match status" value="1"/>
</dbReference>
<dbReference type="RefSeq" id="WP_132636011.1">
    <property type="nucleotide sequence ID" value="NZ_SMLD01000107.1"/>
</dbReference>
<dbReference type="SMART" id="SM00827">
    <property type="entry name" value="PKS_AT"/>
    <property type="match status" value="1"/>
</dbReference>
<evidence type="ECO:0000256" key="2">
    <source>
        <dbReference type="ARBA" id="ARBA00004792"/>
    </source>
</evidence>
<sequence length="1862" mass="193905">MAANDTKLIEALRSSLKETERLRAQNRSLAEAAREPIAIVGMACRFPGGVLSPEDLWNLVDSGQDAIGEFPADRGWDLDRLYDPDPDSRGTTYARHGGFLYEAGEFDPAFFGISPREALAMDPQQRLLLETSWEAMERAGIDPAGLRGSRTGVFAGVMYHDYAPTSVPQELEGLVGTGNSGSIASGRVSYTFGFEGPAVTVDTACSSSLVSLHLAVQALRSGECDLALAGGVTVMATPGTFVEFSRQRGLSPDGRCKAFAAGADGTGWAEGVGMLLVERLSDARRHGHRVLAVVRGSAINQDGASNGLTAPNGPSQQRVIRQALANAGLSAGEVDAVEAHGTGTSLGDPIEAQALIAAYGQERDRPLWLGSLKSNIGHAQAAAGVGGVIKMVMALRHGTLPRTLHVDEPSPHVDWSAGAVELLTEARTWDELDRPRRAAVSSFGVSGTNAHVIIEQGDEDEAPTGDAAALPVLPWMISAKSPEALAGQARRLTSWAERHPEADPAGVAWTLAGGRSVLEHRAVVVGADRSELLAGLEALAEDPSAAISGSGSGGKVALLFAGQGSQRLGMGKELAEAFPVFGAELDEICRVLDPLLPHPVREVMFSDPEGVLNETGMTQPALFAFEVALYRLLASLGVRADVLVGHSIGEIAAAHVAGVFSLEDACALVAARARLMQALPSGGAMLAVAAAEAEVLPLLAGREDRVGIAAVNGPAAVVVSGDEAAVAEIEGLVEARTRRLRVSHAFHSPLMEPMLAEFAQAIGGITFHEPAVPVVSNVTGRLAEPGQLTDPAYWVEHVRGAVRFADGVTAARATGAKVWIEVGPDATLTALAQQSAGDGVFVPSTRKDRPEPLAFVQALSHLHVRGVAVDWEAFFAPAHPSPVDLPTYAFQHQRYWISARSGAGDMAGAGLAAFDHPLLSAVTEVAGGESVVLSGRLSVAAQPWLADHAVNGTILLPGTAFLELALQAGNQVDSPLVKELTLQAPLLLPAGGARQVQVVVGAADASGARPIAIHSRADGDTAGTWTRHAEGALSAAAPAPADGLEQWPPAGAEAVDVSGAYDLLLDMGYEYGPVFQGLQAAWRRDQDVFAEVELPEQAHADAARSALHPALLDAAMHAQLIAGDGQTVLPFSWAGARLHAAGASSVRVRITRLRETSIALTIADADGSPVLSVDSLAVRPVTADQLTAAGNDHSEALFRVEWTPVSAADTAELRELPELASIAEDTAVPDAVTYVVTPPEADVLDAVHGTAADVLSAVQGWLADERFASSRLVVVTRGAVAVDDGDRVDVSVAPVWGLVRAAEAENPGRFVLVDVDGSAESWATLAGVAASGEPEAAVRGGQIRAPRLVRATTSAGEPVFGPDGTVLVTGGTGGLGALVARHLVTEHEVANLLLVSRRGLDAPGAAELVAELSELGASVDVAACDVADRDALATLIASVPAERPLRGVVHAAGVSDNGLVASLSAERLDRVLGPKADAAWHLHELTRDLDLSAFVLFSSAGGSVLAAGQANYAAANVFLDALAAHRRSSGLVATSLAYGLWETDAGMSGSLGEADFERMRRQGLPALPVDEALALFDAGSGSDTAVLVPLRIDTSALAGRGSRLPALLRGLVRGSVRQVARSTGSKLARRLAGLEGAERGRMLLLELVRKEAAKVLGHASADAVQPDRAFQELGFDSLTAVEFRNQLTAAIGVPLPATLIFDYPTAEAIADHLASQMAGGQAAQSAVTAAKTVDEPIAIVGMACRYPGGVLSPEDLWELVAQARDGVGEFPADRGWDLDRLYNPDPESQGTSYTRQGGFLYDAAEFDPGFFGISPREALAMDPQQRLLLEASWEAIERAGISPVGLRGSRTGVFAGVMYHDY</sequence>
<dbReference type="InterPro" id="IPR014030">
    <property type="entry name" value="Ketoacyl_synth_N"/>
</dbReference>
<feature type="domain" description="Ketosynthase family 3 (KS3)" evidence="11">
    <location>
        <begin position="34"/>
        <end position="456"/>
    </location>
</feature>
<proteinExistence type="predicted"/>
<dbReference type="Gene3D" id="3.40.366.10">
    <property type="entry name" value="Malonyl-Coenzyme A Acyl Carrier Protein, domain 2"/>
    <property type="match status" value="1"/>
</dbReference>
<dbReference type="InterPro" id="IPR009081">
    <property type="entry name" value="PP-bd_ACP"/>
</dbReference>
<dbReference type="InterPro" id="IPR057326">
    <property type="entry name" value="KR_dom"/>
</dbReference>
<feature type="region of interest" description="N-terminal hotdog fold" evidence="9">
    <location>
        <begin position="916"/>
        <end position="1040"/>
    </location>
</feature>
<reference evidence="13 14" key="1">
    <citation type="submission" date="2019-03" db="EMBL/GenBank/DDBJ databases">
        <title>Draft genome sequences of novel Actinobacteria.</title>
        <authorList>
            <person name="Sahin N."/>
            <person name="Ay H."/>
            <person name="Saygin H."/>
        </authorList>
    </citation>
    <scope>NUCLEOTIDE SEQUENCE [LARGE SCALE GENOMIC DNA]</scope>
    <source>
        <strain evidence="13 14">6K102</strain>
    </source>
</reference>
<dbReference type="InterPro" id="IPR020807">
    <property type="entry name" value="PKS_DH"/>
</dbReference>
<dbReference type="Pfam" id="PF08990">
    <property type="entry name" value="Docking"/>
    <property type="match status" value="1"/>
</dbReference>
<dbReference type="InterPro" id="IPR001227">
    <property type="entry name" value="Ac_transferase_dom_sf"/>
</dbReference>
<dbReference type="SMART" id="SM00822">
    <property type="entry name" value="PKS_KR"/>
    <property type="match status" value="1"/>
</dbReference>
<evidence type="ECO:0000313" key="14">
    <source>
        <dbReference type="Proteomes" id="UP000295136"/>
    </source>
</evidence>
<name>A0A4R5EZN6_9ACTN</name>
<dbReference type="PROSITE" id="PS52004">
    <property type="entry name" value="KS3_2"/>
    <property type="match status" value="2"/>
</dbReference>
<evidence type="ECO:0000259" key="11">
    <source>
        <dbReference type="PROSITE" id="PS52004"/>
    </source>
</evidence>
<dbReference type="InterPro" id="IPR050091">
    <property type="entry name" value="PKS_NRPS_Biosynth_Enz"/>
</dbReference>
<dbReference type="InterPro" id="IPR014043">
    <property type="entry name" value="Acyl_transferase_dom"/>
</dbReference>
<dbReference type="InterPro" id="IPR014031">
    <property type="entry name" value="Ketoacyl_synth_C"/>
</dbReference>
<dbReference type="InterPro" id="IPR020841">
    <property type="entry name" value="PKS_Beta-ketoAc_synthase_dom"/>
</dbReference>
<dbReference type="Pfam" id="PF21089">
    <property type="entry name" value="PKS_DH_N"/>
    <property type="match status" value="1"/>
</dbReference>
<dbReference type="SUPFAM" id="SSF52151">
    <property type="entry name" value="FabD/lysophospholipase-like"/>
    <property type="match status" value="1"/>
</dbReference>
<dbReference type="InterPro" id="IPR049552">
    <property type="entry name" value="PKS_DH_N"/>
</dbReference>
<keyword evidence="7" id="KW-0511">Multifunctional enzyme</keyword>
<comment type="cofactor">
    <cofactor evidence="1">
        <name>pantetheine 4'-phosphate</name>
        <dbReference type="ChEBI" id="CHEBI:47942"/>
    </cofactor>
</comment>
<evidence type="ECO:0000259" key="12">
    <source>
        <dbReference type="PROSITE" id="PS52019"/>
    </source>
</evidence>
<comment type="pathway">
    <text evidence="2">Antibiotic biosynthesis.</text>
</comment>
<keyword evidence="6" id="KW-0045">Antibiotic biosynthesis</keyword>
<dbReference type="Pfam" id="PF22953">
    <property type="entry name" value="SpnB_Rossmann"/>
    <property type="match status" value="1"/>
</dbReference>
<dbReference type="GO" id="GO:0006633">
    <property type="term" value="P:fatty acid biosynthetic process"/>
    <property type="evidence" value="ECO:0007669"/>
    <property type="project" value="InterPro"/>
</dbReference>
<evidence type="ECO:0000313" key="13">
    <source>
        <dbReference type="EMBL" id="TDE40533.1"/>
    </source>
</evidence>
<evidence type="ECO:0000256" key="1">
    <source>
        <dbReference type="ARBA" id="ARBA00001957"/>
    </source>
</evidence>
<dbReference type="EMBL" id="SMLD01000107">
    <property type="protein sequence ID" value="TDE40533.1"/>
    <property type="molecule type" value="Genomic_DNA"/>
</dbReference>
<comment type="caution">
    <text evidence="13">The sequence shown here is derived from an EMBL/GenBank/DDBJ whole genome shotgun (WGS) entry which is preliminary data.</text>
</comment>
<keyword evidence="5" id="KW-0808">Transferase</keyword>
<dbReference type="Gene3D" id="3.10.129.110">
    <property type="entry name" value="Polyketide synthase dehydratase"/>
    <property type="match status" value="1"/>
</dbReference>
<dbReference type="InterPro" id="IPR013968">
    <property type="entry name" value="PKS_KR"/>
</dbReference>
<dbReference type="CDD" id="cd08956">
    <property type="entry name" value="KR_3_FAS_SDR_x"/>
    <property type="match status" value="1"/>
</dbReference>
<dbReference type="SUPFAM" id="SSF51735">
    <property type="entry name" value="NAD(P)-binding Rossmann-fold domains"/>
    <property type="match status" value="2"/>
</dbReference>
<dbReference type="FunFam" id="1.10.1200.10:FF:000007">
    <property type="entry name" value="Probable polyketide synthase pks17"/>
    <property type="match status" value="1"/>
</dbReference>
<evidence type="ECO:0000259" key="10">
    <source>
        <dbReference type="PROSITE" id="PS50075"/>
    </source>
</evidence>
<dbReference type="InterPro" id="IPR016035">
    <property type="entry name" value="Acyl_Trfase/lysoPLipase"/>
</dbReference>
<dbReference type="PROSITE" id="PS50075">
    <property type="entry name" value="CARRIER"/>
    <property type="match status" value="1"/>
</dbReference>
<keyword evidence="8" id="KW-0012">Acyltransferase</keyword>
<dbReference type="InterPro" id="IPR036291">
    <property type="entry name" value="NAD(P)-bd_dom_sf"/>
</dbReference>
<feature type="active site" description="Proton donor; for dehydratase activity" evidence="9">
    <location>
        <position position="1113"/>
    </location>
</feature>
<dbReference type="InterPro" id="IPR049900">
    <property type="entry name" value="PKS_mFAS_DH"/>
</dbReference>
<accession>A0A4R5EZN6</accession>
<dbReference type="SMART" id="SM00823">
    <property type="entry name" value="PKS_PP"/>
    <property type="match status" value="1"/>
</dbReference>
<dbReference type="Gene3D" id="1.10.1200.10">
    <property type="entry name" value="ACP-like"/>
    <property type="match status" value="1"/>
</dbReference>
<organism evidence="13 14">
    <name type="scientific">Nonomuraea mesophila</name>
    <dbReference type="NCBI Taxonomy" id="2530382"/>
    <lineage>
        <taxon>Bacteria</taxon>
        <taxon>Bacillati</taxon>
        <taxon>Actinomycetota</taxon>
        <taxon>Actinomycetes</taxon>
        <taxon>Streptosporangiales</taxon>
        <taxon>Streptosporangiaceae</taxon>
        <taxon>Nonomuraea</taxon>
    </lineage>
</organism>
<evidence type="ECO:0000256" key="7">
    <source>
        <dbReference type="ARBA" id="ARBA00023268"/>
    </source>
</evidence>
<dbReference type="Pfam" id="PF00109">
    <property type="entry name" value="ketoacyl-synt"/>
    <property type="match status" value="2"/>
</dbReference>
<dbReference type="InterPro" id="IPR036736">
    <property type="entry name" value="ACP-like_sf"/>
</dbReference>
<evidence type="ECO:0000256" key="8">
    <source>
        <dbReference type="ARBA" id="ARBA00023315"/>
    </source>
</evidence>
<dbReference type="InterPro" id="IPR016039">
    <property type="entry name" value="Thiolase-like"/>
</dbReference>
<feature type="non-terminal residue" evidence="13">
    <location>
        <position position="1862"/>
    </location>
</feature>
<dbReference type="SUPFAM" id="SSF47336">
    <property type="entry name" value="ACP-like"/>
    <property type="match status" value="1"/>
</dbReference>
<dbReference type="InterPro" id="IPR020806">
    <property type="entry name" value="PKS_PP-bd"/>
</dbReference>
<keyword evidence="14" id="KW-1185">Reference proteome</keyword>
<dbReference type="GO" id="GO:0004312">
    <property type="term" value="F:fatty acid synthase activity"/>
    <property type="evidence" value="ECO:0007669"/>
    <property type="project" value="TreeGrafter"/>
</dbReference>
<keyword evidence="3" id="KW-0596">Phosphopantetheine</keyword>
<dbReference type="GO" id="GO:0031177">
    <property type="term" value="F:phosphopantetheine binding"/>
    <property type="evidence" value="ECO:0007669"/>
    <property type="project" value="InterPro"/>
</dbReference>
<dbReference type="CDD" id="cd00833">
    <property type="entry name" value="PKS"/>
    <property type="match status" value="2"/>
</dbReference>
<dbReference type="Pfam" id="PF02801">
    <property type="entry name" value="Ketoacyl-synt_C"/>
    <property type="match status" value="1"/>
</dbReference>
<feature type="domain" description="PKS/mFAS DH" evidence="12">
    <location>
        <begin position="916"/>
        <end position="1187"/>
    </location>
</feature>
<dbReference type="Pfam" id="PF00550">
    <property type="entry name" value="PP-binding"/>
    <property type="match status" value="1"/>
</dbReference>
<dbReference type="SMART" id="SM00825">
    <property type="entry name" value="PKS_KS"/>
    <property type="match status" value="1"/>
</dbReference>
<dbReference type="Pfam" id="PF22621">
    <property type="entry name" value="CurL-like_PKS_C"/>
    <property type="match status" value="1"/>
</dbReference>
<dbReference type="InterPro" id="IPR049551">
    <property type="entry name" value="PKS_DH_C"/>
</dbReference>
<dbReference type="InterPro" id="IPR015083">
    <property type="entry name" value="NorB/c/GfsB-D-like_docking"/>
</dbReference>
<dbReference type="Pfam" id="PF00698">
    <property type="entry name" value="Acyl_transf_1"/>
    <property type="match status" value="1"/>
</dbReference>
<dbReference type="Pfam" id="PF08659">
    <property type="entry name" value="KR"/>
    <property type="match status" value="1"/>
</dbReference>
<gene>
    <name evidence="13" type="ORF">E1295_31720</name>
</gene>
<dbReference type="Gene3D" id="3.40.47.10">
    <property type="match status" value="2"/>
</dbReference>
<dbReference type="GO" id="GO:0004315">
    <property type="term" value="F:3-oxoacyl-[acyl-carrier-protein] synthase activity"/>
    <property type="evidence" value="ECO:0007669"/>
    <property type="project" value="InterPro"/>
</dbReference>
<feature type="active site" description="Proton acceptor; for dehydratase activity" evidence="9">
    <location>
        <position position="948"/>
    </location>
</feature>
<dbReference type="PANTHER" id="PTHR43775">
    <property type="entry name" value="FATTY ACID SYNTHASE"/>
    <property type="match status" value="1"/>
</dbReference>
<dbReference type="Gene3D" id="3.30.70.3290">
    <property type="match status" value="1"/>
</dbReference>
<dbReference type="GO" id="GO:0033068">
    <property type="term" value="P:macrolide biosynthetic process"/>
    <property type="evidence" value="ECO:0007669"/>
    <property type="project" value="UniProtKB-ARBA"/>
</dbReference>
<dbReference type="Pfam" id="PF14765">
    <property type="entry name" value="PS-DH"/>
    <property type="match status" value="1"/>
</dbReference>
<feature type="region of interest" description="C-terminal hotdog fold" evidence="9">
    <location>
        <begin position="1052"/>
        <end position="1187"/>
    </location>
</feature>
<protein>
    <submittedName>
        <fullName evidence="13">SDR family NAD(P)-dependent oxidoreductase</fullName>
    </submittedName>
</protein>
<dbReference type="Gene3D" id="3.40.50.720">
    <property type="entry name" value="NAD(P)-binding Rossmann-like Domain"/>
    <property type="match status" value="1"/>
</dbReference>
<dbReference type="PROSITE" id="PS00606">
    <property type="entry name" value="KS3_1"/>
    <property type="match status" value="1"/>
</dbReference>
<evidence type="ECO:0000256" key="6">
    <source>
        <dbReference type="ARBA" id="ARBA00023194"/>
    </source>
</evidence>